<protein>
    <submittedName>
        <fullName evidence="1">Uncharacterized protein</fullName>
    </submittedName>
</protein>
<name>A0A0F8YVJ8_9ZZZZ</name>
<comment type="caution">
    <text evidence="1">The sequence shown here is derived from an EMBL/GenBank/DDBJ whole genome shotgun (WGS) entry which is preliminary data.</text>
</comment>
<sequence>MSRKNVEAESQFSLKEQEDLETLKELKQFLVDICFDYTCKDPGCSADIGLSAIRVLCKGKQREEEFKKTRERWREKQIPVHNMLGSSDECLVCKDRDS</sequence>
<accession>A0A0F8YVJ8</accession>
<reference evidence="1" key="1">
    <citation type="journal article" date="2015" name="Nature">
        <title>Complex archaea that bridge the gap between prokaryotes and eukaryotes.</title>
        <authorList>
            <person name="Spang A."/>
            <person name="Saw J.H."/>
            <person name="Jorgensen S.L."/>
            <person name="Zaremba-Niedzwiedzka K."/>
            <person name="Martijn J."/>
            <person name="Lind A.E."/>
            <person name="van Eijk R."/>
            <person name="Schleper C."/>
            <person name="Guy L."/>
            <person name="Ettema T.J."/>
        </authorList>
    </citation>
    <scope>NUCLEOTIDE SEQUENCE</scope>
</reference>
<evidence type="ECO:0000313" key="1">
    <source>
        <dbReference type="EMBL" id="KKK52036.1"/>
    </source>
</evidence>
<dbReference type="AlphaFoldDB" id="A0A0F8YVJ8"/>
<gene>
    <name evidence="1" type="ORF">LCGC14_3108980</name>
</gene>
<dbReference type="EMBL" id="LAZR01067220">
    <property type="protein sequence ID" value="KKK52036.1"/>
    <property type="molecule type" value="Genomic_DNA"/>
</dbReference>
<organism evidence="1">
    <name type="scientific">marine sediment metagenome</name>
    <dbReference type="NCBI Taxonomy" id="412755"/>
    <lineage>
        <taxon>unclassified sequences</taxon>
        <taxon>metagenomes</taxon>
        <taxon>ecological metagenomes</taxon>
    </lineage>
</organism>
<proteinExistence type="predicted"/>